<dbReference type="AlphaFoldDB" id="A0A645J174"/>
<comment type="caution">
    <text evidence="2">The sequence shown here is derived from an EMBL/GenBank/DDBJ whole genome shotgun (WGS) entry which is preliminary data.</text>
</comment>
<organism evidence="2">
    <name type="scientific">bioreactor metagenome</name>
    <dbReference type="NCBI Taxonomy" id="1076179"/>
    <lineage>
        <taxon>unclassified sequences</taxon>
        <taxon>metagenomes</taxon>
        <taxon>ecological metagenomes</taxon>
    </lineage>
</organism>
<accession>A0A645J174</accession>
<evidence type="ECO:0000313" key="2">
    <source>
        <dbReference type="EMBL" id="MPN56459.1"/>
    </source>
</evidence>
<sequence>MEPLGGREGAWAYANLGVLFALLIGLVGYLLLGRSAVRRQEDVEDQR</sequence>
<proteinExistence type="predicted"/>
<name>A0A645J174_9ZZZZ</name>
<gene>
    <name evidence="2" type="ORF">SDC9_204149</name>
</gene>
<keyword evidence="1" id="KW-0812">Transmembrane</keyword>
<evidence type="ECO:0000256" key="1">
    <source>
        <dbReference type="SAM" id="Phobius"/>
    </source>
</evidence>
<protein>
    <submittedName>
        <fullName evidence="2">Uncharacterized protein</fullName>
    </submittedName>
</protein>
<reference evidence="2" key="1">
    <citation type="submission" date="2019-08" db="EMBL/GenBank/DDBJ databases">
        <authorList>
            <person name="Kucharzyk K."/>
            <person name="Murdoch R.W."/>
            <person name="Higgins S."/>
            <person name="Loffler F."/>
        </authorList>
    </citation>
    <scope>NUCLEOTIDE SEQUENCE</scope>
</reference>
<keyword evidence="1" id="KW-1133">Transmembrane helix</keyword>
<feature type="transmembrane region" description="Helical" evidence="1">
    <location>
        <begin position="12"/>
        <end position="32"/>
    </location>
</feature>
<dbReference type="EMBL" id="VSSQ01126803">
    <property type="protein sequence ID" value="MPN56459.1"/>
    <property type="molecule type" value="Genomic_DNA"/>
</dbReference>
<keyword evidence="1" id="KW-0472">Membrane</keyword>